<dbReference type="InterPro" id="IPR040170">
    <property type="entry name" value="Cytosol_ACT"/>
</dbReference>
<comment type="caution">
    <text evidence="3">The sequence shown here is derived from an EMBL/GenBank/DDBJ whole genome shotgun (WGS) entry which is preliminary data.</text>
</comment>
<evidence type="ECO:0000259" key="2">
    <source>
        <dbReference type="PROSITE" id="PS51770"/>
    </source>
</evidence>
<dbReference type="RefSeq" id="WP_159763757.1">
    <property type="nucleotide sequence ID" value="NZ_WUUT01000003.1"/>
</dbReference>
<dbReference type="OrthoDB" id="15030at2157"/>
<dbReference type="InterPro" id="IPR033120">
    <property type="entry name" value="HOTDOG_ACOT"/>
</dbReference>
<dbReference type="PROSITE" id="PS51770">
    <property type="entry name" value="HOTDOG_ACOT"/>
    <property type="match status" value="1"/>
</dbReference>
<dbReference type="Gene3D" id="3.10.129.10">
    <property type="entry name" value="Hotdog Thioesterase"/>
    <property type="match status" value="1"/>
</dbReference>
<dbReference type="SUPFAM" id="SSF54637">
    <property type="entry name" value="Thioesterase/thiol ester dehydrase-isomerase"/>
    <property type="match status" value="1"/>
</dbReference>
<reference evidence="3 4" key="1">
    <citation type="submission" date="2019-12" db="EMBL/GenBank/DDBJ databases">
        <title>Isolation and characterization of three novel carbon monoxide-oxidizing members of Halobacteria from salione crusts and soils.</title>
        <authorList>
            <person name="Myers M.R."/>
            <person name="King G.M."/>
        </authorList>
    </citation>
    <scope>NUCLEOTIDE SEQUENCE [LARGE SCALE GENOMIC DNA]</scope>
    <source>
        <strain evidence="3 4">WSH3</strain>
    </source>
</reference>
<dbReference type="Proteomes" id="UP000466535">
    <property type="component" value="Unassembled WGS sequence"/>
</dbReference>
<accession>A0A6B0T8Q6</accession>
<dbReference type="CDD" id="cd03442">
    <property type="entry name" value="BFIT_BACH"/>
    <property type="match status" value="1"/>
</dbReference>
<dbReference type="Pfam" id="PF03061">
    <property type="entry name" value="4HBT"/>
    <property type="match status" value="1"/>
</dbReference>
<evidence type="ECO:0000313" key="4">
    <source>
        <dbReference type="Proteomes" id="UP000466535"/>
    </source>
</evidence>
<dbReference type="PANTHER" id="PTHR11049:SF24">
    <property type="entry name" value="CYTOSOLIC ACYL COENZYME A THIOESTER HYDROLASE"/>
    <property type="match status" value="1"/>
</dbReference>
<keyword evidence="4" id="KW-1185">Reference proteome</keyword>
<keyword evidence="1" id="KW-0378">Hydrolase</keyword>
<evidence type="ECO:0000313" key="3">
    <source>
        <dbReference type="EMBL" id="MXR51611.1"/>
    </source>
</evidence>
<dbReference type="InterPro" id="IPR006683">
    <property type="entry name" value="Thioestr_dom"/>
</dbReference>
<dbReference type="GO" id="GO:0006637">
    <property type="term" value="P:acyl-CoA metabolic process"/>
    <property type="evidence" value="ECO:0007669"/>
    <property type="project" value="TreeGrafter"/>
</dbReference>
<dbReference type="GO" id="GO:0009062">
    <property type="term" value="P:fatty acid catabolic process"/>
    <property type="evidence" value="ECO:0007669"/>
    <property type="project" value="TreeGrafter"/>
</dbReference>
<dbReference type="InterPro" id="IPR029069">
    <property type="entry name" value="HotDog_dom_sf"/>
</dbReference>
<dbReference type="PANTHER" id="PTHR11049">
    <property type="entry name" value="ACYL COENZYME A THIOESTER HYDROLASE"/>
    <property type="match status" value="1"/>
</dbReference>
<proteinExistence type="predicted"/>
<protein>
    <submittedName>
        <fullName evidence="3">Acyl-CoA thioesterase</fullName>
    </submittedName>
</protein>
<dbReference type="EMBL" id="WUUT01000003">
    <property type="protein sequence ID" value="MXR51611.1"/>
    <property type="molecule type" value="Genomic_DNA"/>
</dbReference>
<organism evidence="3 4">
    <name type="scientific">Halovenus carboxidivorans</name>
    <dbReference type="NCBI Taxonomy" id="2692199"/>
    <lineage>
        <taxon>Archaea</taxon>
        <taxon>Methanobacteriati</taxon>
        <taxon>Methanobacteriota</taxon>
        <taxon>Stenosarchaea group</taxon>
        <taxon>Halobacteria</taxon>
        <taxon>Halobacteriales</taxon>
        <taxon>Haloarculaceae</taxon>
        <taxon>Halovenus</taxon>
    </lineage>
</organism>
<dbReference type="GO" id="GO:0052816">
    <property type="term" value="F:long-chain fatty acyl-CoA hydrolase activity"/>
    <property type="evidence" value="ECO:0007669"/>
    <property type="project" value="TreeGrafter"/>
</dbReference>
<name>A0A6B0T8Q6_9EURY</name>
<dbReference type="GO" id="GO:0005829">
    <property type="term" value="C:cytosol"/>
    <property type="evidence" value="ECO:0007669"/>
    <property type="project" value="TreeGrafter"/>
</dbReference>
<sequence>MPSVSDTYIENRQRVQPTHTNNYEAAHGGNIVKWMDEIGAMSAMRHAGETCVTARINELDFERPIPQGDTCIVEAYAYAAGRTSVKVRLRAFREQPRTGDREQTTDSYFVFVAVDEQNKPTPVPELTVDSERCQRLRQAALEHDPEE</sequence>
<feature type="domain" description="HotDog ACOT-type" evidence="2">
    <location>
        <begin position="5"/>
        <end position="117"/>
    </location>
</feature>
<dbReference type="AlphaFoldDB" id="A0A6B0T8Q6"/>
<evidence type="ECO:0000256" key="1">
    <source>
        <dbReference type="ARBA" id="ARBA00022801"/>
    </source>
</evidence>
<gene>
    <name evidence="3" type="ORF">GRX03_08345</name>
</gene>